<dbReference type="Pfam" id="PF12776">
    <property type="entry name" value="Myb_DNA-bind_3"/>
    <property type="match status" value="1"/>
</dbReference>
<dbReference type="InterPro" id="IPR024752">
    <property type="entry name" value="Myb/SANT-like_dom"/>
</dbReference>
<feature type="region of interest" description="Disordered" evidence="1">
    <location>
        <begin position="153"/>
        <end position="194"/>
    </location>
</feature>
<reference evidence="3" key="1">
    <citation type="submission" date="2018-02" db="EMBL/GenBank/DDBJ databases">
        <authorList>
            <person name="Cohen D.B."/>
            <person name="Kent A.D."/>
        </authorList>
    </citation>
    <scope>NUCLEOTIDE SEQUENCE</scope>
</reference>
<proteinExistence type="predicted"/>
<organism evidence="3">
    <name type="scientific">Fagus sylvatica</name>
    <name type="common">Beechnut</name>
    <dbReference type="NCBI Taxonomy" id="28930"/>
    <lineage>
        <taxon>Eukaryota</taxon>
        <taxon>Viridiplantae</taxon>
        <taxon>Streptophyta</taxon>
        <taxon>Embryophyta</taxon>
        <taxon>Tracheophyta</taxon>
        <taxon>Spermatophyta</taxon>
        <taxon>Magnoliopsida</taxon>
        <taxon>eudicotyledons</taxon>
        <taxon>Gunneridae</taxon>
        <taxon>Pentapetalae</taxon>
        <taxon>rosids</taxon>
        <taxon>fabids</taxon>
        <taxon>Fagales</taxon>
        <taxon>Fagaceae</taxon>
        <taxon>Fagus</taxon>
    </lineage>
</organism>
<feature type="domain" description="Myb/SANT-like" evidence="2">
    <location>
        <begin position="1"/>
        <end position="89"/>
    </location>
</feature>
<feature type="compositionally biased region" description="Basic residues" evidence="1">
    <location>
        <begin position="171"/>
        <end position="188"/>
    </location>
</feature>
<name>A0A2N9HK00_FAGSY</name>
<dbReference type="PANTHER" id="PTHR47584">
    <property type="match status" value="1"/>
</dbReference>
<evidence type="ECO:0000313" key="3">
    <source>
        <dbReference type="EMBL" id="SPD12532.1"/>
    </source>
</evidence>
<sequence>MEKMVIDLMVEECIKGNMQDDIFKQNTWNKLVTELNVHVNQSFNHKQVKTKFNRLRTRHYIFSQLLEHIGMGWNSMTNTITSSDEVWQNVLAANPKAKEFRKKGCDNYNKLGTLFNKTTATSILNFASIEDPTNTEEEWELDEQHRFGGIHVNLDPSNEDGTYQVPTHMGNLKHPKHGEKSKEKKPKKGDKMSE</sequence>
<dbReference type="AlphaFoldDB" id="A0A2N9HK00"/>
<evidence type="ECO:0000256" key="1">
    <source>
        <dbReference type="SAM" id="MobiDB-lite"/>
    </source>
</evidence>
<dbReference type="EMBL" id="OIVN01003628">
    <property type="protein sequence ID" value="SPD12532.1"/>
    <property type="molecule type" value="Genomic_DNA"/>
</dbReference>
<protein>
    <recommendedName>
        <fullName evidence="2">Myb/SANT-like domain-containing protein</fullName>
    </recommendedName>
</protein>
<evidence type="ECO:0000259" key="2">
    <source>
        <dbReference type="Pfam" id="PF12776"/>
    </source>
</evidence>
<gene>
    <name evidence="3" type="ORF">FSB_LOCUS40414</name>
</gene>
<feature type="compositionally biased region" description="Polar residues" evidence="1">
    <location>
        <begin position="155"/>
        <end position="165"/>
    </location>
</feature>
<dbReference type="PANTHER" id="PTHR47584:SF14">
    <property type="entry name" value="L10-INTERACTING MYB DOMAIN-CONTAINING PROTEIN-LIKE"/>
    <property type="match status" value="1"/>
</dbReference>
<dbReference type="InterPro" id="IPR045026">
    <property type="entry name" value="LIMYB"/>
</dbReference>
<accession>A0A2N9HK00</accession>